<keyword evidence="2" id="KW-1185">Reference proteome</keyword>
<name>A0A9W6YCY5_9STRA</name>
<accession>A0A9W6YCY5</accession>
<dbReference type="Gene3D" id="3.10.10.10">
    <property type="entry name" value="HIV Type 1 Reverse Transcriptase, subunit A, domain 1"/>
    <property type="match status" value="1"/>
</dbReference>
<evidence type="ECO:0000313" key="1">
    <source>
        <dbReference type="EMBL" id="GMF59029.1"/>
    </source>
</evidence>
<evidence type="ECO:0000313" key="2">
    <source>
        <dbReference type="Proteomes" id="UP001165121"/>
    </source>
</evidence>
<organism evidence="1 2">
    <name type="scientific">Phytophthora fragariaefolia</name>
    <dbReference type="NCBI Taxonomy" id="1490495"/>
    <lineage>
        <taxon>Eukaryota</taxon>
        <taxon>Sar</taxon>
        <taxon>Stramenopiles</taxon>
        <taxon>Oomycota</taxon>
        <taxon>Peronosporomycetes</taxon>
        <taxon>Peronosporales</taxon>
        <taxon>Peronosporaceae</taxon>
        <taxon>Phytophthora</taxon>
    </lineage>
</organism>
<dbReference type="SUPFAM" id="SSF56672">
    <property type="entry name" value="DNA/RNA polymerases"/>
    <property type="match status" value="1"/>
</dbReference>
<dbReference type="AlphaFoldDB" id="A0A9W6YCY5"/>
<reference evidence="1" key="1">
    <citation type="submission" date="2023-04" db="EMBL/GenBank/DDBJ databases">
        <title>Phytophthora fragariaefolia NBRC 109709.</title>
        <authorList>
            <person name="Ichikawa N."/>
            <person name="Sato H."/>
            <person name="Tonouchi N."/>
        </authorList>
    </citation>
    <scope>NUCLEOTIDE SEQUENCE</scope>
    <source>
        <strain evidence="1">NBRC 109709</strain>
    </source>
</reference>
<comment type="caution">
    <text evidence="1">The sequence shown here is derived from an EMBL/GenBank/DDBJ whole genome shotgun (WGS) entry which is preliminary data.</text>
</comment>
<proteinExistence type="predicted"/>
<gene>
    <name evidence="1" type="ORF">Pfra01_002547400</name>
</gene>
<sequence length="164" mass="18469">MYFDEFGEALHAVGLAEVAVVRPKVGLNSSSRFDEAVLADSKKALSARSGSEILKNPSYPFYPVIREYQDVVSKEPPYGLPPDRGVGHEVDLVPGTKYCVTRQWRLPRELCDVVDAFFRAKHEAGLRRESKSPQSTPTFCVRKPKGKRRIVHAFNKLNAAWLRP</sequence>
<dbReference type="InterPro" id="IPR043502">
    <property type="entry name" value="DNA/RNA_pol_sf"/>
</dbReference>
<dbReference type="EMBL" id="BSXT01004821">
    <property type="protein sequence ID" value="GMF59029.1"/>
    <property type="molecule type" value="Genomic_DNA"/>
</dbReference>
<dbReference type="Proteomes" id="UP001165121">
    <property type="component" value="Unassembled WGS sequence"/>
</dbReference>
<protein>
    <submittedName>
        <fullName evidence="1">Unnamed protein product</fullName>
    </submittedName>
</protein>